<name>A0A2A6BMK2_PRIPA</name>
<keyword evidence="2" id="KW-1185">Reference proteome</keyword>
<accession>A0A2A6BMK2</accession>
<reference evidence="2" key="1">
    <citation type="journal article" date="2008" name="Nat. Genet.">
        <title>The Pristionchus pacificus genome provides a unique perspective on nematode lifestyle and parasitism.</title>
        <authorList>
            <person name="Dieterich C."/>
            <person name="Clifton S.W."/>
            <person name="Schuster L.N."/>
            <person name="Chinwalla A."/>
            <person name="Delehaunty K."/>
            <person name="Dinkelacker I."/>
            <person name="Fulton L."/>
            <person name="Fulton R."/>
            <person name="Godfrey J."/>
            <person name="Minx P."/>
            <person name="Mitreva M."/>
            <person name="Roeseler W."/>
            <person name="Tian H."/>
            <person name="Witte H."/>
            <person name="Yang S.P."/>
            <person name="Wilson R.K."/>
            <person name="Sommer R.J."/>
        </authorList>
    </citation>
    <scope>NUCLEOTIDE SEQUENCE [LARGE SCALE GENOMIC DNA]</scope>
    <source>
        <strain evidence="2">PS312</strain>
    </source>
</reference>
<protein>
    <submittedName>
        <fullName evidence="1">Uncharacterized protein</fullName>
    </submittedName>
</protein>
<gene>
    <name evidence="1" type="primary">WBGene00274319</name>
</gene>
<organism evidence="1 2">
    <name type="scientific">Pristionchus pacificus</name>
    <name type="common">Parasitic nematode worm</name>
    <dbReference type="NCBI Taxonomy" id="54126"/>
    <lineage>
        <taxon>Eukaryota</taxon>
        <taxon>Metazoa</taxon>
        <taxon>Ecdysozoa</taxon>
        <taxon>Nematoda</taxon>
        <taxon>Chromadorea</taxon>
        <taxon>Rhabditida</taxon>
        <taxon>Rhabditina</taxon>
        <taxon>Diplogasteromorpha</taxon>
        <taxon>Diplogasteroidea</taxon>
        <taxon>Neodiplogasteridae</taxon>
        <taxon>Pristionchus</taxon>
    </lineage>
</organism>
<evidence type="ECO:0000313" key="1">
    <source>
        <dbReference type="EnsemblMetazoa" id="PPA35950.1"/>
    </source>
</evidence>
<proteinExistence type="predicted"/>
<dbReference type="EnsemblMetazoa" id="PPA35950.1">
    <property type="protein sequence ID" value="PPA35950.1"/>
    <property type="gene ID" value="WBGene00274319"/>
</dbReference>
<dbReference type="Proteomes" id="UP000005239">
    <property type="component" value="Unassembled WGS sequence"/>
</dbReference>
<sequence length="351" mass="40150">MNFVIYEEDYLSHLADDCLLDIFTRLDMNDLDEVATLSSKLCSLSAVARPKAVKLQASNLTITQEKSFLRFEMRYNYQTYFLGNSDKLESQITRPPQHPITDGKTMSDSVRNRAAIFYERFAFKQVELERVSMDDHFVEFIEQITSKTCASLCVNNCSFNANSSYRGRHRFMTIIRSVMPGEFTLRLKTPAISIDQDFLIEYANRIEFPYIMIDIENSSILHADDLFMASLWKFKILDMPNLLVNSDLLIDALFTRLRCRRTGCWKFAVSRNIDEREFTSALGHDLKCTRDDRSGTTIFRIDVIGTARVYFARIVGDMPAAKIVGAISDYIRGDSAAPLDNLAGLQKVFGD</sequence>
<reference evidence="1" key="2">
    <citation type="submission" date="2022-06" db="UniProtKB">
        <authorList>
            <consortium name="EnsemblMetazoa"/>
        </authorList>
    </citation>
    <scope>IDENTIFICATION</scope>
    <source>
        <strain evidence="1">PS312</strain>
    </source>
</reference>
<evidence type="ECO:0000313" key="2">
    <source>
        <dbReference type="Proteomes" id="UP000005239"/>
    </source>
</evidence>
<dbReference type="AlphaFoldDB" id="A0A2A6BMK2"/>
<accession>A0A8R1UPS3</accession>